<dbReference type="SUPFAM" id="SSF74784">
    <property type="entry name" value="Translin"/>
    <property type="match status" value="1"/>
</dbReference>
<reference evidence="1 2" key="1">
    <citation type="submission" date="2016-04" db="EMBL/GenBank/DDBJ databases">
        <title>Evolutionary innovation and constraint leading to complex multicellularity in the Ascomycota.</title>
        <authorList>
            <person name="Cisse O."/>
            <person name="Nguyen A."/>
            <person name="Hewitt D.A."/>
            <person name="Jedd G."/>
            <person name="Stajich J.E."/>
        </authorList>
    </citation>
    <scope>NUCLEOTIDE SEQUENCE [LARGE SCALE GENOMIC DNA]</scope>
    <source>
        <strain evidence="1 2">DAH-3</strain>
    </source>
</reference>
<dbReference type="Pfam" id="PF01997">
    <property type="entry name" value="Translin"/>
    <property type="match status" value="1"/>
</dbReference>
<dbReference type="Gene3D" id="1.20.5.420">
    <property type="entry name" value="Immunoglobulin FC, subunit C"/>
    <property type="match status" value="1"/>
</dbReference>
<dbReference type="InterPro" id="IPR036081">
    <property type="entry name" value="Translin_sf"/>
</dbReference>
<name>A0A1U7LR88_NEOID</name>
<accession>A0A1U7LR88</accession>
<dbReference type="Gene3D" id="1.20.58.190">
    <property type="entry name" value="Translin, domain 1"/>
    <property type="match status" value="1"/>
</dbReference>
<comment type="caution">
    <text evidence="1">The sequence shown here is derived from an EMBL/GenBank/DDBJ whole genome shotgun (WGS) entry which is preliminary data.</text>
</comment>
<evidence type="ECO:0000313" key="1">
    <source>
        <dbReference type="EMBL" id="OLL25062.1"/>
    </source>
</evidence>
<gene>
    <name evidence="1" type="ORF">NEOLI_002575</name>
</gene>
<evidence type="ECO:0000313" key="2">
    <source>
        <dbReference type="Proteomes" id="UP000186594"/>
    </source>
</evidence>
<protein>
    <submittedName>
        <fullName evidence="1">Uncharacterized protein</fullName>
    </submittedName>
</protein>
<dbReference type="OrthoDB" id="829at2759"/>
<dbReference type="GO" id="GO:0043565">
    <property type="term" value="F:sequence-specific DNA binding"/>
    <property type="evidence" value="ECO:0007669"/>
    <property type="project" value="InterPro"/>
</dbReference>
<dbReference type="EMBL" id="LXFE01000511">
    <property type="protein sequence ID" value="OLL25062.1"/>
    <property type="molecule type" value="Genomic_DNA"/>
</dbReference>
<dbReference type="AlphaFoldDB" id="A0A1U7LR88"/>
<sequence>MKPLISVPELSVLSHPLFCEQKSRIKELENIAASYPYYRYYDTWNRAIQQASFAVILMFYLENEALATLDQVSRELGGMPLHVYPLILSKLVPSDVVEDDKFHLSVEDYLHAIISLINELASPRLVHC</sequence>
<dbReference type="Proteomes" id="UP000186594">
    <property type="component" value="Unassembled WGS sequence"/>
</dbReference>
<organism evidence="1 2">
    <name type="scientific">Neolecta irregularis (strain DAH-3)</name>
    <dbReference type="NCBI Taxonomy" id="1198029"/>
    <lineage>
        <taxon>Eukaryota</taxon>
        <taxon>Fungi</taxon>
        <taxon>Dikarya</taxon>
        <taxon>Ascomycota</taxon>
        <taxon>Taphrinomycotina</taxon>
        <taxon>Neolectales</taxon>
        <taxon>Neolectaceae</taxon>
        <taxon>Neolecta</taxon>
    </lineage>
</organism>
<dbReference type="InterPro" id="IPR016068">
    <property type="entry name" value="Translin_N"/>
</dbReference>
<dbReference type="STRING" id="1198029.A0A1U7LR88"/>
<dbReference type="InterPro" id="IPR002848">
    <property type="entry name" value="Translin_fam"/>
</dbReference>
<proteinExistence type="predicted"/>
<keyword evidence="2" id="KW-1185">Reference proteome</keyword>